<dbReference type="Gene3D" id="6.10.140.750">
    <property type="match status" value="1"/>
</dbReference>
<dbReference type="SUPFAM" id="SSF54695">
    <property type="entry name" value="POZ domain"/>
    <property type="match status" value="2"/>
</dbReference>
<dbReference type="EMBL" id="OW240919">
    <property type="protein sequence ID" value="CAH2312449.1"/>
    <property type="molecule type" value="Genomic_DNA"/>
</dbReference>
<evidence type="ECO:0000256" key="1">
    <source>
        <dbReference type="SAM" id="MobiDB-lite"/>
    </source>
</evidence>
<protein>
    <submittedName>
        <fullName evidence="3">BTB POZ domain-containing KCTD17</fullName>
    </submittedName>
</protein>
<dbReference type="GO" id="GO:0051260">
    <property type="term" value="P:protein homooligomerization"/>
    <property type="evidence" value="ECO:0007669"/>
    <property type="project" value="InterPro"/>
</dbReference>
<feature type="domain" description="BTB" evidence="2">
    <location>
        <begin position="175"/>
        <end position="275"/>
    </location>
</feature>
<dbReference type="Proteomes" id="UP001295444">
    <property type="component" value="Chromosome 08"/>
</dbReference>
<proteinExistence type="predicted"/>
<dbReference type="GO" id="GO:0097602">
    <property type="term" value="F:cullin family protein binding"/>
    <property type="evidence" value="ECO:0007669"/>
    <property type="project" value="TreeGrafter"/>
</dbReference>
<dbReference type="GO" id="GO:0005737">
    <property type="term" value="C:cytoplasm"/>
    <property type="evidence" value="ECO:0007669"/>
    <property type="project" value="TreeGrafter"/>
</dbReference>
<dbReference type="GO" id="GO:0043161">
    <property type="term" value="P:proteasome-mediated ubiquitin-dependent protein catabolic process"/>
    <property type="evidence" value="ECO:0007669"/>
    <property type="project" value="TreeGrafter"/>
</dbReference>
<evidence type="ECO:0000313" key="3">
    <source>
        <dbReference type="EMBL" id="CAH2312449.1"/>
    </source>
</evidence>
<dbReference type="AlphaFoldDB" id="A0AAD1SZD2"/>
<dbReference type="Gene3D" id="3.30.710.10">
    <property type="entry name" value="Potassium Channel Kv1.1, Chain A"/>
    <property type="match status" value="2"/>
</dbReference>
<gene>
    <name evidence="3" type="ORF">PECUL_23A005307</name>
</gene>
<dbReference type="CDD" id="cd18362">
    <property type="entry name" value="BTB_POZ_KCTD2-like"/>
    <property type="match status" value="1"/>
</dbReference>
<dbReference type="InterPro" id="IPR011333">
    <property type="entry name" value="SKP1/BTB/POZ_sf"/>
</dbReference>
<keyword evidence="4" id="KW-1185">Reference proteome</keyword>
<reference evidence="3" key="1">
    <citation type="submission" date="2022-03" db="EMBL/GenBank/DDBJ databases">
        <authorList>
            <person name="Alioto T."/>
            <person name="Alioto T."/>
            <person name="Gomez Garrido J."/>
        </authorList>
    </citation>
    <scope>NUCLEOTIDE SEQUENCE</scope>
</reference>
<dbReference type="PANTHER" id="PTHR14958:SF24">
    <property type="entry name" value="BTB_POZ DOMAIN-CONTAINING PROTEIN KCTD17"/>
    <property type="match status" value="1"/>
</dbReference>
<dbReference type="FunFam" id="3.30.70.2000:FF:000001">
    <property type="entry name" value="Potassium channel tetramerization domain-containing 17"/>
    <property type="match status" value="1"/>
</dbReference>
<accession>A0AAD1SZD2</accession>
<feature type="domain" description="BTB" evidence="2">
    <location>
        <begin position="372"/>
        <end position="473"/>
    </location>
</feature>
<organism evidence="3 4">
    <name type="scientific">Pelobates cultripes</name>
    <name type="common">Western spadefoot toad</name>
    <dbReference type="NCBI Taxonomy" id="61616"/>
    <lineage>
        <taxon>Eukaryota</taxon>
        <taxon>Metazoa</taxon>
        <taxon>Chordata</taxon>
        <taxon>Craniata</taxon>
        <taxon>Vertebrata</taxon>
        <taxon>Euteleostomi</taxon>
        <taxon>Amphibia</taxon>
        <taxon>Batrachia</taxon>
        <taxon>Anura</taxon>
        <taxon>Pelobatoidea</taxon>
        <taxon>Pelobatidae</taxon>
        <taxon>Pelobates</taxon>
    </lineage>
</organism>
<dbReference type="SMART" id="SM00225">
    <property type="entry name" value="BTB"/>
    <property type="match status" value="2"/>
</dbReference>
<name>A0AAD1SZD2_PELCU</name>
<dbReference type="InterPro" id="IPR000210">
    <property type="entry name" value="BTB/POZ_dom"/>
</dbReference>
<dbReference type="PANTHER" id="PTHR14958">
    <property type="entry name" value="POTASSIUM CHANNEL TETRAMERISATION DOMAIN CONTAINING PROTEIN"/>
    <property type="match status" value="1"/>
</dbReference>
<dbReference type="GO" id="GO:0031463">
    <property type="term" value="C:Cul3-RING ubiquitin ligase complex"/>
    <property type="evidence" value="ECO:0007669"/>
    <property type="project" value="TreeGrafter"/>
</dbReference>
<sequence length="576" mass="64770">MGNMSFIIDESLMLSLVHTAQCLERMLGLYVCWLSPLIIVLPSLPSPVRPPLSYLRSGCVFPDRGVPPLLFGVSSPPSTGTAAGSGPGGPWYPRSPAHAHNAGAHRGGHLEEGQICRALASAANTVLWGRELIPVAGQTLPVFPRSLFLREHSTDRVSEGKDEVPTHWNVGEVGQWVRLNVGGTVFLTTKQTLCREPNTFLCRLCQESQLLSEMDETGAFLIDRDPAYFGAILRYLRHGKLVIDKNICMEAIREAMSTYRPGTLLSIILHLSRSSFLSQLYGNEQFYPTLQPAAERTTTVMSIGSFWEYKSLQVLSLFLREHSWARTGHARSSNFLCVSAKEYTIIYRSRISGCGPNQCHNHFVTVRYPNPKWVRLNVGGTVFLTTKQTLCREPNTFLCRLCQESQLLSEMDETGAFLIDRDPAYFGAILRYLRHGKLVIDKNICMEGVLEEAEFYNIASLVKIIREKMEEAEANQFQQKHVYRVLQCQEAELAQMVSTMSDSWKFEQLVNVGSPYSYSSEGQAEFLCVVSRELQNKYKSRRSQACSTVPSCNSEQGEDNVLNPECIVLQEERERD</sequence>
<evidence type="ECO:0000259" key="2">
    <source>
        <dbReference type="SMART" id="SM00225"/>
    </source>
</evidence>
<evidence type="ECO:0000313" key="4">
    <source>
        <dbReference type="Proteomes" id="UP001295444"/>
    </source>
</evidence>
<dbReference type="Gene3D" id="3.30.70.2000">
    <property type="match status" value="1"/>
</dbReference>
<dbReference type="Pfam" id="PF02214">
    <property type="entry name" value="BTB_2"/>
    <property type="match status" value="2"/>
</dbReference>
<dbReference type="InterPro" id="IPR003131">
    <property type="entry name" value="T1-type_BTB"/>
</dbReference>
<dbReference type="FunFam" id="3.30.710.10:FF:000005">
    <property type="entry name" value="Potassium channel tetramerization domain-containing 17"/>
    <property type="match status" value="2"/>
</dbReference>
<feature type="region of interest" description="Disordered" evidence="1">
    <location>
        <begin position="77"/>
        <end position="106"/>
    </location>
</feature>